<dbReference type="GeneID" id="5439629"/>
<proteinExistence type="predicted"/>
<reference evidence="1 2" key="2">
    <citation type="journal article" date="2012" name="Eukaryot. Cell">
        <title>Genome update of Botrytis cinerea strains B05.10 and T4.</title>
        <authorList>
            <person name="Staats M."/>
            <person name="van Kan J.A."/>
        </authorList>
    </citation>
    <scope>NUCLEOTIDE SEQUENCE [LARGE SCALE GENOMIC DNA]</scope>
    <source>
        <strain evidence="1 2">B05.10</strain>
    </source>
</reference>
<keyword evidence="2" id="KW-1185">Reference proteome</keyword>
<organism evidence="1 2">
    <name type="scientific">Botryotinia fuckeliana (strain B05.10)</name>
    <name type="common">Noble rot fungus</name>
    <name type="synonym">Botrytis cinerea</name>
    <dbReference type="NCBI Taxonomy" id="332648"/>
    <lineage>
        <taxon>Eukaryota</taxon>
        <taxon>Fungi</taxon>
        <taxon>Dikarya</taxon>
        <taxon>Ascomycota</taxon>
        <taxon>Pezizomycotina</taxon>
        <taxon>Leotiomycetes</taxon>
        <taxon>Helotiales</taxon>
        <taxon>Sclerotiniaceae</taxon>
        <taxon>Botrytis</taxon>
    </lineage>
</organism>
<dbReference type="Pfam" id="PF13563">
    <property type="entry name" value="2_5_RNA_ligase2"/>
    <property type="match status" value="1"/>
</dbReference>
<dbReference type="OrthoDB" id="5364416at2759"/>
<dbReference type="SUPFAM" id="SSF55144">
    <property type="entry name" value="LigT-like"/>
    <property type="match status" value="1"/>
</dbReference>
<accession>A0A384J8L3</accession>
<dbReference type="KEGG" id="bfu:BCIN_02g01250"/>
<sequence>MSQPFILTLRLDAASEKLLTALRTRYFPSSRNYLSAHVTLFHALPSSQYSLYRSILTSLSSREQKFKVRIKNPFPLGKKGVALNIASFKLRKIHEELLGEFRENGVQLTEQDERKIRPHVTVQNKVGEEEAKRTLEEVRREWIMHGDGNEGIGGMAEAISLWRYEVGGEWTHLEDYEFS</sequence>
<reference evidence="1 2" key="1">
    <citation type="journal article" date="2011" name="PLoS Genet.">
        <title>Genomic analysis of the necrotrophic fungal pathogens Sclerotinia sclerotiorum and Botrytis cinerea.</title>
        <authorList>
            <person name="Amselem J."/>
            <person name="Cuomo C.A."/>
            <person name="van Kan J.A."/>
            <person name="Viaud M."/>
            <person name="Benito E.P."/>
            <person name="Couloux A."/>
            <person name="Coutinho P.M."/>
            <person name="de Vries R.P."/>
            <person name="Dyer P.S."/>
            <person name="Fillinger S."/>
            <person name="Fournier E."/>
            <person name="Gout L."/>
            <person name="Hahn M."/>
            <person name="Kohn L."/>
            <person name="Lapalu N."/>
            <person name="Plummer K.M."/>
            <person name="Pradier J.M."/>
            <person name="Quevillon E."/>
            <person name="Sharon A."/>
            <person name="Simon A."/>
            <person name="ten Have A."/>
            <person name="Tudzynski B."/>
            <person name="Tudzynski P."/>
            <person name="Wincker P."/>
            <person name="Andrew M."/>
            <person name="Anthouard V."/>
            <person name="Beever R.E."/>
            <person name="Beffa R."/>
            <person name="Benoit I."/>
            <person name="Bouzid O."/>
            <person name="Brault B."/>
            <person name="Chen Z."/>
            <person name="Choquer M."/>
            <person name="Collemare J."/>
            <person name="Cotton P."/>
            <person name="Danchin E.G."/>
            <person name="Da Silva C."/>
            <person name="Gautier A."/>
            <person name="Giraud C."/>
            <person name="Giraud T."/>
            <person name="Gonzalez C."/>
            <person name="Grossetete S."/>
            <person name="Guldener U."/>
            <person name="Henrissat B."/>
            <person name="Howlett B.J."/>
            <person name="Kodira C."/>
            <person name="Kretschmer M."/>
            <person name="Lappartient A."/>
            <person name="Leroch M."/>
            <person name="Levis C."/>
            <person name="Mauceli E."/>
            <person name="Neuveglise C."/>
            <person name="Oeser B."/>
            <person name="Pearson M."/>
            <person name="Poulain J."/>
            <person name="Poussereau N."/>
            <person name="Quesneville H."/>
            <person name="Rascle C."/>
            <person name="Schumacher J."/>
            <person name="Segurens B."/>
            <person name="Sexton A."/>
            <person name="Silva E."/>
            <person name="Sirven C."/>
            <person name="Soanes D.M."/>
            <person name="Talbot N.J."/>
            <person name="Templeton M."/>
            <person name="Yandava C."/>
            <person name="Yarden O."/>
            <person name="Zeng Q."/>
            <person name="Rollins J.A."/>
            <person name="Lebrun M.H."/>
            <person name="Dickman M."/>
        </authorList>
    </citation>
    <scope>NUCLEOTIDE SEQUENCE [LARGE SCALE GENOMIC DNA]</scope>
    <source>
        <strain evidence="1 2">B05.10</strain>
    </source>
</reference>
<dbReference type="RefSeq" id="XP_001559007.2">
    <property type="nucleotide sequence ID" value="XM_001558957.2"/>
</dbReference>
<name>A0A384J8L3_BOTFB</name>
<reference evidence="1 2" key="3">
    <citation type="journal article" date="2017" name="Mol. Plant Pathol.">
        <title>A gapless genome sequence of the fungus Botrytis cinerea.</title>
        <authorList>
            <person name="Van Kan J.A."/>
            <person name="Stassen J.H."/>
            <person name="Mosbach A."/>
            <person name="Van Der Lee T.A."/>
            <person name="Faino L."/>
            <person name="Farmer A.D."/>
            <person name="Papasotiriou D.G."/>
            <person name="Zhou S."/>
            <person name="Seidl M.F."/>
            <person name="Cottam E."/>
            <person name="Edel D."/>
            <person name="Hahn M."/>
            <person name="Schwartz D.C."/>
            <person name="Dietrich R.A."/>
            <person name="Widdison S."/>
            <person name="Scalliet G."/>
        </authorList>
    </citation>
    <scope>NUCLEOTIDE SEQUENCE [LARGE SCALE GENOMIC DNA]</scope>
    <source>
        <strain evidence="1 2">B05.10</strain>
    </source>
</reference>
<dbReference type="InterPro" id="IPR009097">
    <property type="entry name" value="Cyclic_Pdiesterase"/>
</dbReference>
<dbReference type="Gene3D" id="3.90.1140.10">
    <property type="entry name" value="Cyclic phosphodiesterase"/>
    <property type="match status" value="1"/>
</dbReference>
<dbReference type="AlphaFoldDB" id="A0A384J8L3"/>
<dbReference type="Proteomes" id="UP000001798">
    <property type="component" value="Chromosome 2"/>
</dbReference>
<protein>
    <submittedName>
        <fullName evidence="1">Uncharacterized protein</fullName>
    </submittedName>
</protein>
<evidence type="ECO:0000313" key="2">
    <source>
        <dbReference type="Proteomes" id="UP000001798"/>
    </source>
</evidence>
<gene>
    <name evidence="1" type="ORF">BCIN_02g01250</name>
</gene>
<dbReference type="VEuPathDB" id="FungiDB:Bcin02g01250"/>
<evidence type="ECO:0000313" key="1">
    <source>
        <dbReference type="EMBL" id="ATZ46757.1"/>
    </source>
</evidence>
<dbReference type="EMBL" id="CP009806">
    <property type="protein sequence ID" value="ATZ46757.1"/>
    <property type="molecule type" value="Genomic_DNA"/>
</dbReference>